<dbReference type="STRING" id="451379.A0A0N5ABS7"/>
<feature type="compositionally biased region" description="Polar residues" evidence="1">
    <location>
        <begin position="525"/>
        <end position="540"/>
    </location>
</feature>
<evidence type="ECO:0000313" key="3">
    <source>
        <dbReference type="WBParaSite" id="SMUV_0000160301-mRNA-1"/>
    </source>
</evidence>
<proteinExistence type="predicted"/>
<feature type="compositionally biased region" description="Low complexity" evidence="1">
    <location>
        <begin position="57"/>
        <end position="69"/>
    </location>
</feature>
<feature type="compositionally biased region" description="Low complexity" evidence="1">
    <location>
        <begin position="266"/>
        <end position="282"/>
    </location>
</feature>
<feature type="region of interest" description="Disordered" evidence="1">
    <location>
        <begin position="247"/>
        <end position="289"/>
    </location>
</feature>
<dbReference type="WBParaSite" id="SMUV_0000160301-mRNA-1">
    <property type="protein sequence ID" value="SMUV_0000160301-mRNA-1"/>
    <property type="gene ID" value="SMUV_0000160301"/>
</dbReference>
<feature type="compositionally biased region" description="Polar residues" evidence="1">
    <location>
        <begin position="76"/>
        <end position="99"/>
    </location>
</feature>
<keyword evidence="2" id="KW-1185">Reference proteome</keyword>
<feature type="compositionally biased region" description="Polar residues" evidence="1">
    <location>
        <begin position="573"/>
        <end position="582"/>
    </location>
</feature>
<dbReference type="AlphaFoldDB" id="A0A0N5ABS7"/>
<name>A0A0N5ABS7_9BILA</name>
<evidence type="ECO:0000256" key="1">
    <source>
        <dbReference type="SAM" id="MobiDB-lite"/>
    </source>
</evidence>
<feature type="region of interest" description="Disordered" evidence="1">
    <location>
        <begin position="525"/>
        <end position="602"/>
    </location>
</feature>
<feature type="compositionally biased region" description="Polar residues" evidence="1">
    <location>
        <begin position="155"/>
        <end position="168"/>
    </location>
</feature>
<sequence length="692" mass="71760">MGVLPQTVLQNSLSADRINNKTCPQEIQSCTDDLRCGTRGGSPHTGSRSHSNTLVRASSSSATNGSSSALQKSKHNLITGSRTFKSTAESSFQSTQTVHSSHEEVQNGANNSQSASSSAVQQPNAWNKGPPLSIRSPSSQSVHQEAASKEPTPAESLTQNLSTEVHSSQNHREAAVTTQTATSNAPVTISNSLTESSFAQSVASTESFHRSSSDSSSPSTHAAVSTLSSSVQQMVITSSTDATPVLSANGSSSSIAPVDPQPSMNSSHGSGSGTTYTSQTSGKKFEFNPDAAPFTPRFVNTHTTTPRSTPVPAPTSAVHASHSIHPLSINPTQGISVAQALPTGVITQPGPPFSFTPNANVYSSLPLYYGTQPVIPVGAQIAQVSASSAAAGVTGGPIVAGNTSIPASRTGQVATSAPGSRRTQLFTSYLQNAVSYGPQVIPQYPVNVFATPFQQLSVGSASVPPPTVPPPVSSGGVTVGGTPQPLQIIQAPQQHSQTAYTTRQYYQPSQSYLLATATSASRGYAPQHQSIDYSGNGQQPSSATSSNGNGSNGHNSQPATPGPQPIASPAQVAYSSGTNTPQPTHPVLMPIQSGTSHHPQHMYVQPSSAQFPFVPNGGYMVFNPQQVMQLSAIPSTAQVGLNQASQGLNDAHASNQHTSASQAHGSVPSQQYLNADQSYGQYIHGLDFYRLC</sequence>
<feature type="compositionally biased region" description="Low complexity" evidence="1">
    <location>
        <begin position="106"/>
        <end position="125"/>
    </location>
</feature>
<feature type="compositionally biased region" description="Polar residues" evidence="1">
    <location>
        <begin position="44"/>
        <end position="56"/>
    </location>
</feature>
<evidence type="ECO:0000313" key="2">
    <source>
        <dbReference type="Proteomes" id="UP000046393"/>
    </source>
</evidence>
<protein>
    <submittedName>
        <fullName evidence="3">MI domain-containing protein</fullName>
    </submittedName>
</protein>
<organism evidence="2 3">
    <name type="scientific">Syphacia muris</name>
    <dbReference type="NCBI Taxonomy" id="451379"/>
    <lineage>
        <taxon>Eukaryota</taxon>
        <taxon>Metazoa</taxon>
        <taxon>Ecdysozoa</taxon>
        <taxon>Nematoda</taxon>
        <taxon>Chromadorea</taxon>
        <taxon>Rhabditida</taxon>
        <taxon>Spirurina</taxon>
        <taxon>Oxyuridomorpha</taxon>
        <taxon>Oxyuroidea</taxon>
        <taxon>Oxyuridae</taxon>
        <taxon>Syphacia</taxon>
    </lineage>
</organism>
<dbReference type="Proteomes" id="UP000046393">
    <property type="component" value="Unplaced"/>
</dbReference>
<accession>A0A0N5ABS7</accession>
<reference evidence="3" key="1">
    <citation type="submission" date="2017-02" db="UniProtKB">
        <authorList>
            <consortium name="WormBaseParasite"/>
        </authorList>
    </citation>
    <scope>IDENTIFICATION</scope>
</reference>
<feature type="region of interest" description="Disordered" evidence="1">
    <location>
        <begin position="38"/>
        <end position="184"/>
    </location>
</feature>
<feature type="compositionally biased region" description="Low complexity" evidence="1">
    <location>
        <begin position="541"/>
        <end position="556"/>
    </location>
</feature>